<accession>A0A0H2RZX7</accession>
<reference evidence="1 2" key="1">
    <citation type="submission" date="2015-04" db="EMBL/GenBank/DDBJ databases">
        <title>Complete genome sequence of Schizopora paradoxa KUC8140, a cosmopolitan wood degrader in East Asia.</title>
        <authorList>
            <consortium name="DOE Joint Genome Institute"/>
            <person name="Min B."/>
            <person name="Park H."/>
            <person name="Jang Y."/>
            <person name="Kim J.-J."/>
            <person name="Kim K.H."/>
            <person name="Pangilinan J."/>
            <person name="Lipzen A."/>
            <person name="Riley R."/>
            <person name="Grigoriev I.V."/>
            <person name="Spatafora J.W."/>
            <person name="Choi I.-G."/>
        </authorList>
    </citation>
    <scope>NUCLEOTIDE SEQUENCE [LARGE SCALE GENOMIC DNA]</scope>
    <source>
        <strain evidence="1 2">KUC8140</strain>
    </source>
</reference>
<dbReference type="InParanoid" id="A0A0H2RZX7"/>
<sequence length="174" mass="19241">MHCSLSSSPALRRLLPNPRFLQAYSVVMCAYRLIRTCFQIFTLSSVVRSARRSESETNVDPENFPAAVVSGLCLVFYIYAYVLCGDSLPVGGARAFMIIQSLRTAAAYISCDRSSMHALRISPLKHARVVAAPCTLGCYSPRCICSSHAHVRSHPSRYRGCSGIHLLRFAIRIP</sequence>
<name>A0A0H2RZX7_9AGAM</name>
<gene>
    <name evidence="1" type="ORF">SCHPADRAFT_283611</name>
</gene>
<proteinExistence type="predicted"/>
<dbReference type="Proteomes" id="UP000053477">
    <property type="component" value="Unassembled WGS sequence"/>
</dbReference>
<dbReference type="EMBL" id="KQ085935">
    <property type="protein sequence ID" value="KLO15033.1"/>
    <property type="molecule type" value="Genomic_DNA"/>
</dbReference>
<evidence type="ECO:0000313" key="2">
    <source>
        <dbReference type="Proteomes" id="UP000053477"/>
    </source>
</evidence>
<dbReference type="AlphaFoldDB" id="A0A0H2RZX7"/>
<keyword evidence="2" id="KW-1185">Reference proteome</keyword>
<organism evidence="1 2">
    <name type="scientific">Schizopora paradoxa</name>
    <dbReference type="NCBI Taxonomy" id="27342"/>
    <lineage>
        <taxon>Eukaryota</taxon>
        <taxon>Fungi</taxon>
        <taxon>Dikarya</taxon>
        <taxon>Basidiomycota</taxon>
        <taxon>Agaricomycotina</taxon>
        <taxon>Agaricomycetes</taxon>
        <taxon>Hymenochaetales</taxon>
        <taxon>Schizoporaceae</taxon>
        <taxon>Schizopora</taxon>
    </lineage>
</organism>
<protein>
    <submittedName>
        <fullName evidence="1">Uncharacterized protein</fullName>
    </submittedName>
</protein>
<evidence type="ECO:0000313" key="1">
    <source>
        <dbReference type="EMBL" id="KLO15033.1"/>
    </source>
</evidence>